<dbReference type="InterPro" id="IPR053226">
    <property type="entry name" value="Pyrrolopyrazine_biosynth_F"/>
</dbReference>
<name>A0AAX0B160_CLOBE</name>
<evidence type="ECO:0008006" key="3">
    <source>
        <dbReference type="Google" id="ProtNLM"/>
    </source>
</evidence>
<dbReference type="SUPFAM" id="SSF52540">
    <property type="entry name" value="P-loop containing nucleoside triphosphate hydrolases"/>
    <property type="match status" value="1"/>
</dbReference>
<dbReference type="Gene3D" id="3.40.50.300">
    <property type="entry name" value="P-loop containing nucleotide triphosphate hydrolases"/>
    <property type="match status" value="1"/>
</dbReference>
<dbReference type="RefSeq" id="WP_173711062.1">
    <property type="nucleotide sequence ID" value="NZ_JABSWW010000001.1"/>
</dbReference>
<dbReference type="AlphaFoldDB" id="A0AAX0B160"/>
<accession>A0AAX0B160</accession>
<sequence>MNKIIALWAHPRSLSTAFERMILERGDFFVMHEPFCTLADTGSYSVILPDGKEYTVNSYENLIDLIYEISKSRKIFFKETTDHRYDILLKNNEFLGNIINTFIIREPSKTINSHYAMNNNVTCNEIGYENLYEIFNYVIELTSKIPVVIEADMLISNPKRCIKEYCQRIGINFIDEALTWDSKNISEWKITQKWHIDAMKSIGFNEVEKQYLVRVNNNDKLKEFYDYNLEFYEYIYKYHI</sequence>
<proteinExistence type="predicted"/>
<reference evidence="1" key="1">
    <citation type="submission" date="2020-05" db="EMBL/GenBank/DDBJ databases">
        <authorList>
            <person name="Brown S."/>
            <person name="Huntemann M."/>
            <person name="Clum A."/>
            <person name="Spunde A."/>
            <person name="Palaniappan K."/>
            <person name="Ritter S."/>
            <person name="Mikhailova N."/>
            <person name="Chen I.-M."/>
            <person name="Stamatis D."/>
            <person name="Reddy T."/>
            <person name="O'Malley R."/>
            <person name="Daum C."/>
            <person name="Shapiro N."/>
            <person name="Ivanova N."/>
            <person name="Kyrpides N."/>
            <person name="Woyke T."/>
        </authorList>
    </citation>
    <scope>NUCLEOTIDE SEQUENCE</scope>
    <source>
        <strain evidence="1">DJ080</strain>
    </source>
</reference>
<dbReference type="PANTHER" id="PTHR48419:SF1">
    <property type="entry name" value="SULFOTRANSFERASE DOMAIN-CONTAINING PROTEIN"/>
    <property type="match status" value="1"/>
</dbReference>
<reference evidence="1" key="2">
    <citation type="journal article" date="2022" name="Nat. Biotechnol.">
        <title>Carbon-negative production of acetone and isopropanol by gas fermentation at industrial pilot scale.</title>
        <authorList>
            <person name="Liew F.E."/>
            <person name="Nogle R."/>
            <person name="Abdalla T."/>
            <person name="Rasor B.J."/>
            <person name="Canter C."/>
            <person name="Jensen R.O."/>
            <person name="Wang L."/>
            <person name="Strutz J."/>
            <person name="Chirania P."/>
            <person name="De Tissera S."/>
            <person name="Mueller A.P."/>
            <person name="Ruan Z."/>
            <person name="Gao A."/>
            <person name="Tran L."/>
            <person name="Engle N.L."/>
            <person name="Bromley J.C."/>
            <person name="Daniell J."/>
            <person name="Conrado R."/>
            <person name="Tschaplinski T.J."/>
            <person name="Giannone R.J."/>
            <person name="Hettich R.L."/>
            <person name="Karim A.S."/>
            <person name="Simpson S.D."/>
            <person name="Brown S.D."/>
            <person name="Leang C."/>
            <person name="Jewett M.C."/>
            <person name="Kopke M."/>
        </authorList>
    </citation>
    <scope>NUCLEOTIDE SEQUENCE</scope>
    <source>
        <strain evidence="1">DJ080</strain>
    </source>
</reference>
<dbReference type="Proteomes" id="UP001193748">
    <property type="component" value="Unassembled WGS sequence"/>
</dbReference>
<protein>
    <recommendedName>
        <fullName evidence="3">Sulfotransferase family protein</fullName>
    </recommendedName>
</protein>
<dbReference type="PANTHER" id="PTHR48419">
    <property type="entry name" value="SULFOTRANSFERASE DOMAIN-CONTAINING PROTEIN"/>
    <property type="match status" value="1"/>
</dbReference>
<dbReference type="InterPro" id="IPR027417">
    <property type="entry name" value="P-loop_NTPase"/>
</dbReference>
<comment type="caution">
    <text evidence="1">The sequence shown here is derived from an EMBL/GenBank/DDBJ whole genome shotgun (WGS) entry which is preliminary data.</text>
</comment>
<gene>
    <name evidence="1" type="ORF">B0H41_002633</name>
</gene>
<dbReference type="Pfam" id="PF19798">
    <property type="entry name" value="Sulfotransfer_5"/>
    <property type="match status" value="1"/>
</dbReference>
<dbReference type="EMBL" id="JABSWW010000001">
    <property type="protein sequence ID" value="NRT88954.1"/>
    <property type="molecule type" value="Genomic_DNA"/>
</dbReference>
<organism evidence="1 2">
    <name type="scientific">Clostridium beijerinckii</name>
    <name type="common">Clostridium MP</name>
    <dbReference type="NCBI Taxonomy" id="1520"/>
    <lineage>
        <taxon>Bacteria</taxon>
        <taxon>Bacillati</taxon>
        <taxon>Bacillota</taxon>
        <taxon>Clostridia</taxon>
        <taxon>Eubacteriales</taxon>
        <taxon>Clostridiaceae</taxon>
        <taxon>Clostridium</taxon>
    </lineage>
</organism>
<evidence type="ECO:0000313" key="1">
    <source>
        <dbReference type="EMBL" id="NRT88954.1"/>
    </source>
</evidence>
<evidence type="ECO:0000313" key="2">
    <source>
        <dbReference type="Proteomes" id="UP001193748"/>
    </source>
</evidence>